<reference evidence="3" key="1">
    <citation type="submission" date="2023-09" db="EMBL/GenBank/DDBJ databases">
        <authorList>
            <person name="Li S."/>
            <person name="Li X."/>
            <person name="Zhang C."/>
            <person name="Zhao Z."/>
        </authorList>
    </citation>
    <scope>NUCLEOTIDE SEQUENCE [LARGE SCALE GENOMIC DNA]</scope>
    <source>
        <strain evidence="3">SQ345</strain>
    </source>
</reference>
<feature type="domain" description="Toprim" evidence="1">
    <location>
        <begin position="187"/>
        <end position="289"/>
    </location>
</feature>
<dbReference type="RefSeq" id="WP_348389087.1">
    <property type="nucleotide sequence ID" value="NZ_CP134146.1"/>
</dbReference>
<organism evidence="2 3">
    <name type="scientific">Thalassotalea nanhaiensis</name>
    <dbReference type="NCBI Taxonomy" id="3065648"/>
    <lineage>
        <taxon>Bacteria</taxon>
        <taxon>Pseudomonadati</taxon>
        <taxon>Pseudomonadota</taxon>
        <taxon>Gammaproteobacteria</taxon>
        <taxon>Alteromonadales</taxon>
        <taxon>Colwelliaceae</taxon>
        <taxon>Thalassotalea</taxon>
    </lineage>
</organism>
<dbReference type="EMBL" id="CP134146">
    <property type="protein sequence ID" value="WNC69945.1"/>
    <property type="molecule type" value="Genomic_DNA"/>
</dbReference>
<dbReference type="CDD" id="cd01029">
    <property type="entry name" value="TOPRIM_primases"/>
    <property type="match status" value="1"/>
</dbReference>
<protein>
    <submittedName>
        <fullName evidence="2">Toprim domain-containing protein</fullName>
    </submittedName>
</protein>
<dbReference type="InterPro" id="IPR006171">
    <property type="entry name" value="TOPRIM_dom"/>
</dbReference>
<sequence length="295" mass="33364">MKNYNEMLAATRCLGLKVNYLNLDGNLHRVPTDAKPKSFNGFYRYFPDNQTLYYGDWQLDITRTWRSEHSEQTQSDRFAIKQLMDRQKKQQEQDLVLAIQNARDFYNSSQSATTQQYLTDKHIIAPEGVRVHSGNLIIPLVDLLTAGIPIMNVQTIWPNGKKLFMKNARISGFCFPIGLIEDELESLYIAEGFSTAMTVHMITDELVLAAMNAGNLESVALAARKRWPKAKIIITGDDDWLTEQKTGINPGIKKATEAANAIGGFTCFPPFTAEQRKNNLTDWNDYLFSASGRKA</sequence>
<evidence type="ECO:0000313" key="3">
    <source>
        <dbReference type="Proteomes" id="UP001248581"/>
    </source>
</evidence>
<dbReference type="Pfam" id="PF13362">
    <property type="entry name" value="Toprim_3"/>
    <property type="match status" value="1"/>
</dbReference>
<evidence type="ECO:0000259" key="1">
    <source>
        <dbReference type="Pfam" id="PF13362"/>
    </source>
</evidence>
<gene>
    <name evidence="2" type="ORF">RI845_07360</name>
</gene>
<dbReference type="Proteomes" id="UP001248581">
    <property type="component" value="Chromosome"/>
</dbReference>
<evidence type="ECO:0000313" key="2">
    <source>
        <dbReference type="EMBL" id="WNC69945.1"/>
    </source>
</evidence>
<name>A0ABY9TML6_9GAMM</name>
<keyword evidence="3" id="KW-1185">Reference proteome</keyword>
<dbReference type="InterPro" id="IPR034154">
    <property type="entry name" value="TOPRIM_DnaG/twinkle"/>
</dbReference>
<accession>A0ABY9TML6</accession>
<proteinExistence type="predicted"/>